<dbReference type="GeneID" id="24562701"/>
<accession>A0A061D8T8</accession>
<dbReference type="InterPro" id="IPR018732">
    <property type="entry name" value="Dpy-19/Dpy-19-like"/>
</dbReference>
<dbReference type="EMBL" id="LK391707">
    <property type="protein sequence ID" value="CDR94160.1"/>
    <property type="molecule type" value="Genomic_DNA"/>
</dbReference>
<evidence type="ECO:0000313" key="9">
    <source>
        <dbReference type="EMBL" id="CDR94160.1"/>
    </source>
</evidence>
<dbReference type="PANTHER" id="PTHR31488">
    <property type="entry name" value="DPY-19-LIKE 1, LIKE (H. SAPIENS)"/>
    <property type="match status" value="1"/>
</dbReference>
<dbReference type="AlphaFoldDB" id="A0A061D8T8"/>
<name>A0A061D8T8_BABBI</name>
<dbReference type="STRING" id="5866.A0A061D8T8"/>
<keyword evidence="7 8" id="KW-0472">Membrane</keyword>
<proteinExistence type="inferred from homology"/>
<dbReference type="OrthoDB" id="366038at2759"/>
<feature type="transmembrane region" description="Helical" evidence="8">
    <location>
        <begin position="414"/>
        <end position="432"/>
    </location>
</feature>
<sequence length="867" mass="99008">MKSHPYLSATLSVCSSATNRLRLLVSILLLRRYRGIFDLEPEDQKLMYYSEDIYNHEQSAFYLSFYYDVVDAPSWAAVWNALTHDDRTEYPEIVVAFKRLNIVQASCAEIILGSFYRLCNLRYIFSNPFNFYAFAVLVLNAGGVALLFLLACKIGKSRWAGVLFFGLYLSNFYEKLISRISALPLRENFALPALWASLLCIRHILAHRRRVSRHYTFLFVAYTWMILTWQLSLHILATQLGCLFLLNLFNAVTDAEMKRISVVALGSLTFSWLLMLCPSFLLTSVMFTGCLAVFISMHAIQPDGICSQRFRVYTAFQKVMLSLTIFVFANALIALTSRHDGHINEILLSKLGLSRPTFDSQIYLMGAEFRTISAGVLQRIASTRLFHYAAASLMILMLLSCKGDRSIRGFQGRFNYYLGIQLVVFASMATMVSRLRVLALPLMCVFSGYSMLLLRLPRVKTSNWITMLMISLALAPYFTTMPVQEMRTPPVGELYNRDDLKDLVQWVNHHLESGTPILSDMPTSSALRAASSARIVLNPQYEYTPLRRKTHFFYTLGDCNDARWFGETLRGRYKTDVVIVPMKFCTIPRDKGPYGVQKLLSLNPLGTCPSGAPYYRRLCNRLWAGSSHFELLFSNSRYLAFRYKGPSEVAEERPWEVMHRLDHYKPWIEKHAVLDNVLGPRQIVSTARALSTHFNSPVVLPLLRYGLEMFPGNEDMLRMYAETADYDLAMFDEAKKYYEIVFESMGSRCHNPEDLTFYAMYLSHMVETGTGEDSEIMGVIEASKKCLGLTFPRLYAHQLCEHAVVVLKAFKNKLGAPQPSVQRAAVSFFNLSKDVNHQNECFLRNYSIFNAVDLTAVDLLIMFLTGR</sequence>
<feature type="transmembrane region" description="Helical" evidence="8">
    <location>
        <begin position="438"/>
        <end position="454"/>
    </location>
</feature>
<feature type="transmembrane region" description="Helical" evidence="8">
    <location>
        <begin position="315"/>
        <end position="335"/>
    </location>
</feature>
<dbReference type="PANTHER" id="PTHR31488:SF1">
    <property type="entry name" value="C-MANNOSYLTRANSFERASE DPY19L1"/>
    <property type="match status" value="1"/>
</dbReference>
<dbReference type="Proteomes" id="UP000033188">
    <property type="component" value="Chromosome 1"/>
</dbReference>
<comment type="similarity">
    <text evidence="2">Belongs to the dpy-19 family.</text>
</comment>
<keyword evidence="5 8" id="KW-0812">Transmembrane</keyword>
<feature type="transmembrane region" description="Helical" evidence="8">
    <location>
        <begin position="461"/>
        <end position="479"/>
    </location>
</feature>
<keyword evidence="4" id="KW-0808">Transferase</keyword>
<dbReference type="GO" id="GO:0005637">
    <property type="term" value="C:nuclear inner membrane"/>
    <property type="evidence" value="ECO:0007669"/>
    <property type="project" value="TreeGrafter"/>
</dbReference>
<protein>
    <submittedName>
        <fullName evidence="9">Uncharacterized protein</fullName>
    </submittedName>
</protein>
<organism evidence="9 10">
    <name type="scientific">Babesia bigemina</name>
    <dbReference type="NCBI Taxonomy" id="5866"/>
    <lineage>
        <taxon>Eukaryota</taxon>
        <taxon>Sar</taxon>
        <taxon>Alveolata</taxon>
        <taxon>Apicomplexa</taxon>
        <taxon>Aconoidasida</taxon>
        <taxon>Piroplasmida</taxon>
        <taxon>Babesiidae</taxon>
        <taxon>Babesia</taxon>
    </lineage>
</organism>
<evidence type="ECO:0000313" key="10">
    <source>
        <dbReference type="Proteomes" id="UP000033188"/>
    </source>
</evidence>
<feature type="transmembrane region" description="Helical" evidence="8">
    <location>
        <begin position="385"/>
        <end position="402"/>
    </location>
</feature>
<evidence type="ECO:0000256" key="8">
    <source>
        <dbReference type="SAM" id="Phobius"/>
    </source>
</evidence>
<dbReference type="KEGG" id="bbig:BBBOND_0104690"/>
<dbReference type="VEuPathDB" id="PiroplasmaDB:BBBOND_0104690"/>
<evidence type="ECO:0000256" key="3">
    <source>
        <dbReference type="ARBA" id="ARBA00022676"/>
    </source>
</evidence>
<dbReference type="OMA" id="HPHYENK"/>
<evidence type="ECO:0000256" key="2">
    <source>
        <dbReference type="ARBA" id="ARBA00008744"/>
    </source>
</evidence>
<gene>
    <name evidence="9" type="ORF">BBBOND_0104690</name>
</gene>
<evidence type="ECO:0000256" key="7">
    <source>
        <dbReference type="ARBA" id="ARBA00023136"/>
    </source>
</evidence>
<reference evidence="10" key="1">
    <citation type="journal article" date="2014" name="Nucleic Acids Res.">
        <title>The evolutionary dynamics of variant antigen genes in Babesia reveal a history of genomic innovation underlying host-parasite interaction.</title>
        <authorList>
            <person name="Jackson A.P."/>
            <person name="Otto T.D."/>
            <person name="Darby A."/>
            <person name="Ramaprasad A."/>
            <person name="Xia D."/>
            <person name="Echaide I.E."/>
            <person name="Farber M."/>
            <person name="Gahlot S."/>
            <person name="Gamble J."/>
            <person name="Gupta D."/>
            <person name="Gupta Y."/>
            <person name="Jackson L."/>
            <person name="Malandrin L."/>
            <person name="Malas T.B."/>
            <person name="Moussa E."/>
            <person name="Nair M."/>
            <person name="Reid A.J."/>
            <person name="Sanders M."/>
            <person name="Sharma J."/>
            <person name="Tracey A."/>
            <person name="Quail M.A."/>
            <person name="Weir W."/>
            <person name="Wastling J.M."/>
            <person name="Hall N."/>
            <person name="Willadsen P."/>
            <person name="Lingelbach K."/>
            <person name="Shiels B."/>
            <person name="Tait A."/>
            <person name="Berriman M."/>
            <person name="Allred D.R."/>
            <person name="Pain A."/>
        </authorList>
    </citation>
    <scope>NUCLEOTIDE SEQUENCE [LARGE SCALE GENOMIC DNA]</scope>
    <source>
        <strain evidence="10">Bond</strain>
    </source>
</reference>
<keyword evidence="10" id="KW-1185">Reference proteome</keyword>
<evidence type="ECO:0000256" key="6">
    <source>
        <dbReference type="ARBA" id="ARBA00022989"/>
    </source>
</evidence>
<evidence type="ECO:0000256" key="5">
    <source>
        <dbReference type="ARBA" id="ARBA00022692"/>
    </source>
</evidence>
<dbReference type="RefSeq" id="XP_012766346.1">
    <property type="nucleotide sequence ID" value="XM_012910892.1"/>
</dbReference>
<feature type="transmembrane region" description="Helical" evidence="8">
    <location>
        <begin position="131"/>
        <end position="152"/>
    </location>
</feature>
<evidence type="ECO:0000256" key="1">
    <source>
        <dbReference type="ARBA" id="ARBA00004141"/>
    </source>
</evidence>
<feature type="transmembrane region" description="Helical" evidence="8">
    <location>
        <begin position="217"/>
        <end position="249"/>
    </location>
</feature>
<keyword evidence="3" id="KW-0328">Glycosyltransferase</keyword>
<comment type="subcellular location">
    <subcellularLocation>
        <location evidence="1">Membrane</location>
        <topology evidence="1">Multi-pass membrane protein</topology>
    </subcellularLocation>
</comment>
<feature type="transmembrane region" description="Helical" evidence="8">
    <location>
        <begin position="269"/>
        <end position="294"/>
    </location>
</feature>
<evidence type="ECO:0000256" key="4">
    <source>
        <dbReference type="ARBA" id="ARBA00022679"/>
    </source>
</evidence>
<dbReference type="GO" id="GO:0000030">
    <property type="term" value="F:mannosyltransferase activity"/>
    <property type="evidence" value="ECO:0007669"/>
    <property type="project" value="TreeGrafter"/>
</dbReference>
<dbReference type="Pfam" id="PF10034">
    <property type="entry name" value="Dpy19"/>
    <property type="match status" value="1"/>
</dbReference>
<keyword evidence="6 8" id="KW-1133">Transmembrane helix</keyword>